<keyword evidence="1" id="KW-0479">Metal-binding</keyword>
<dbReference type="GO" id="GO:0008270">
    <property type="term" value="F:zinc ion binding"/>
    <property type="evidence" value="ECO:0007669"/>
    <property type="project" value="UniProtKB-KW"/>
</dbReference>
<dbReference type="GO" id="GO:0003676">
    <property type="term" value="F:nucleic acid binding"/>
    <property type="evidence" value="ECO:0007669"/>
    <property type="project" value="InterPro"/>
</dbReference>
<dbReference type="PROSITE" id="PS50158">
    <property type="entry name" value="ZF_CCHC"/>
    <property type="match status" value="1"/>
</dbReference>
<evidence type="ECO:0000256" key="2">
    <source>
        <dbReference type="SAM" id="MobiDB-lite"/>
    </source>
</evidence>
<dbReference type="PANTHER" id="PTHR12323">
    <property type="entry name" value="SR-RELATED CTD ASSOCIATED FACTOR 6"/>
    <property type="match status" value="1"/>
</dbReference>
<dbReference type="Pfam" id="PF00098">
    <property type="entry name" value="zf-CCHC"/>
    <property type="match status" value="1"/>
</dbReference>
<reference evidence="4 5" key="1">
    <citation type="journal article" date="2017" name="Int. J. Parasitol.">
        <title>The genome of the protozoan parasite Cystoisospora suis and a reverse vaccinology approach to identify vaccine candidates.</title>
        <authorList>
            <person name="Palmieri N."/>
            <person name="Shrestha A."/>
            <person name="Ruttkowski B."/>
            <person name="Beck T."/>
            <person name="Vogl C."/>
            <person name="Tomley F."/>
            <person name="Blake D.P."/>
            <person name="Joachim A."/>
        </authorList>
    </citation>
    <scope>NUCLEOTIDE SEQUENCE [LARGE SCALE GENOMIC DNA]</scope>
    <source>
        <strain evidence="4 5">Wien I</strain>
    </source>
</reference>
<dbReference type="GO" id="GO:0048471">
    <property type="term" value="C:perinuclear region of cytoplasm"/>
    <property type="evidence" value="ECO:0007669"/>
    <property type="project" value="TreeGrafter"/>
</dbReference>
<keyword evidence="1" id="KW-0863">Zinc-finger</keyword>
<accession>A0A2C6KNX6</accession>
<dbReference type="GO" id="GO:0006874">
    <property type="term" value="P:intracellular calcium ion homeostasis"/>
    <property type="evidence" value="ECO:0007669"/>
    <property type="project" value="TreeGrafter"/>
</dbReference>
<gene>
    <name evidence="4" type="ORF">CSUI_007991</name>
</gene>
<dbReference type="GeneID" id="94431342"/>
<dbReference type="InterPro" id="IPR001878">
    <property type="entry name" value="Znf_CCHC"/>
</dbReference>
<comment type="caution">
    <text evidence="4">The sequence shown here is derived from an EMBL/GenBank/DDBJ whole genome shotgun (WGS) entry which is preliminary data.</text>
</comment>
<evidence type="ECO:0000313" key="4">
    <source>
        <dbReference type="EMBL" id="PHJ18184.1"/>
    </source>
</evidence>
<dbReference type="InterPro" id="IPR036875">
    <property type="entry name" value="Znf_CCHC_sf"/>
</dbReference>
<dbReference type="AlphaFoldDB" id="A0A2C6KNX6"/>
<keyword evidence="5" id="KW-1185">Reference proteome</keyword>
<feature type="domain" description="CCHC-type" evidence="3">
    <location>
        <begin position="282"/>
        <end position="297"/>
    </location>
</feature>
<proteinExistence type="predicted"/>
<dbReference type="VEuPathDB" id="ToxoDB:CSUI_007991"/>
<feature type="region of interest" description="Disordered" evidence="2">
    <location>
        <begin position="78"/>
        <end position="166"/>
    </location>
</feature>
<dbReference type="SMART" id="SM00343">
    <property type="entry name" value="ZnF_C2HC"/>
    <property type="match status" value="1"/>
</dbReference>
<dbReference type="OrthoDB" id="24590at2759"/>
<evidence type="ECO:0000256" key="1">
    <source>
        <dbReference type="PROSITE-ProRule" id="PRU00047"/>
    </source>
</evidence>
<dbReference type="Gene3D" id="4.10.60.10">
    <property type="entry name" value="Zinc finger, CCHC-type"/>
    <property type="match status" value="1"/>
</dbReference>
<keyword evidence="1" id="KW-0862">Zinc</keyword>
<dbReference type="PANTHER" id="PTHR12323:SF0">
    <property type="entry name" value="CALCIUM HOMEOSTASIS ENDOPLASMIC RETICULUM PROTEIN"/>
    <property type="match status" value="1"/>
</dbReference>
<name>A0A2C6KNX6_9APIC</name>
<feature type="compositionally biased region" description="Basic and acidic residues" evidence="2">
    <location>
        <begin position="78"/>
        <end position="88"/>
    </location>
</feature>
<dbReference type="EMBL" id="MIGC01004347">
    <property type="protein sequence ID" value="PHJ18184.1"/>
    <property type="molecule type" value="Genomic_DNA"/>
</dbReference>
<dbReference type="SUPFAM" id="SSF57756">
    <property type="entry name" value="Retrovirus zinc finger-like domains"/>
    <property type="match status" value="1"/>
</dbReference>
<evidence type="ECO:0000313" key="5">
    <source>
        <dbReference type="Proteomes" id="UP000221165"/>
    </source>
</evidence>
<organism evidence="4 5">
    <name type="scientific">Cystoisospora suis</name>
    <dbReference type="NCBI Taxonomy" id="483139"/>
    <lineage>
        <taxon>Eukaryota</taxon>
        <taxon>Sar</taxon>
        <taxon>Alveolata</taxon>
        <taxon>Apicomplexa</taxon>
        <taxon>Conoidasida</taxon>
        <taxon>Coccidia</taxon>
        <taxon>Eucoccidiorida</taxon>
        <taxon>Eimeriorina</taxon>
        <taxon>Sarcocystidae</taxon>
        <taxon>Cystoisospora</taxon>
    </lineage>
</organism>
<feature type="non-terminal residue" evidence="4">
    <location>
        <position position="1"/>
    </location>
</feature>
<evidence type="ECO:0000259" key="3">
    <source>
        <dbReference type="PROSITE" id="PS50158"/>
    </source>
</evidence>
<protein>
    <submittedName>
        <fullName evidence="4">Zinc knuckle domain-containing protein</fullName>
    </submittedName>
</protein>
<sequence>KEHADRIRSLSTVRSPYDTSAVTTSFLHLGPLHICYVHTNSACVFPTVTGTALEPPSDYLLDRLQEFYEDLEEIEEKLQRRAEREGRSRSRSPRSSSSKGQKESSLENGGGTAGGGGRRRSASYSRSPSTSRRRARGRDLSTSTSRSRSHSRDLSPGACLAGRLQERDRERRIREFGDRGSALGLSPFDKSLSATTSSSWMNAEMGIGDDGSFSGHPELRGARLGLGAASEVEERLEQRHQPPPKTDDPFELYRRQRAGKYHDVIATSKAVARLERLADKTCYVCHKIGHIARDCPNKLSR</sequence>
<dbReference type="RefSeq" id="XP_067919893.1">
    <property type="nucleotide sequence ID" value="XM_068068131.1"/>
</dbReference>
<dbReference type="Proteomes" id="UP000221165">
    <property type="component" value="Unassembled WGS sequence"/>
</dbReference>